<dbReference type="CDD" id="cd02440">
    <property type="entry name" value="AdoMet_MTases"/>
    <property type="match status" value="1"/>
</dbReference>
<dbReference type="InterPro" id="IPR029063">
    <property type="entry name" value="SAM-dependent_MTases_sf"/>
</dbReference>
<dbReference type="Gene3D" id="3.40.50.150">
    <property type="entry name" value="Vaccinia Virus protein VP39"/>
    <property type="match status" value="1"/>
</dbReference>
<evidence type="ECO:0000256" key="1">
    <source>
        <dbReference type="SAM" id="MobiDB-lite"/>
    </source>
</evidence>
<dbReference type="SUPFAM" id="SSF53335">
    <property type="entry name" value="S-adenosyl-L-methionine-dependent methyltransferases"/>
    <property type="match status" value="1"/>
</dbReference>
<gene>
    <name evidence="2" type="ORF">Cvel_661</name>
</gene>
<reference evidence="2" key="1">
    <citation type="submission" date="2014-11" db="EMBL/GenBank/DDBJ databases">
        <authorList>
            <person name="Otto D Thomas"/>
            <person name="Naeem Raeece"/>
        </authorList>
    </citation>
    <scope>NUCLEOTIDE SEQUENCE</scope>
</reference>
<dbReference type="VEuPathDB" id="CryptoDB:Cvel_661"/>
<dbReference type="PhylomeDB" id="A0A0G4GHW1"/>
<dbReference type="PANTHER" id="PTHR14614:SF109">
    <property type="entry name" value="RIBOSOMAL LYSINE N-METHYLTRANSFERASE 5"/>
    <property type="match status" value="1"/>
</dbReference>
<accession>A0A0G4GHW1</accession>
<evidence type="ECO:0008006" key="3">
    <source>
        <dbReference type="Google" id="ProtNLM"/>
    </source>
</evidence>
<dbReference type="Pfam" id="PF10294">
    <property type="entry name" value="Methyltransf_16"/>
    <property type="match status" value="1"/>
</dbReference>
<dbReference type="EMBL" id="CDMZ01001215">
    <property type="protein sequence ID" value="CEM29191.1"/>
    <property type="molecule type" value="Genomic_DNA"/>
</dbReference>
<proteinExistence type="predicted"/>
<dbReference type="InterPro" id="IPR019410">
    <property type="entry name" value="Methyltransf_16"/>
</dbReference>
<evidence type="ECO:0000313" key="2">
    <source>
        <dbReference type="EMBL" id="CEM29191.1"/>
    </source>
</evidence>
<protein>
    <recommendedName>
        <fullName evidence="3">Methyltransferase small domain-containing protein</fullName>
    </recommendedName>
</protein>
<name>A0A0G4GHW1_9ALVE</name>
<sequence>MAEATDPHRTSPGPGEAAGLPESAAPLLALPWRAFPFQFEKGEFSVNGKPLFVSEIPEAEVRDASSQDDADTGRTTWDGSVVLALFLEAHQELVRGTRVLELGAGTGLVGLSAAALGAEEVVLTDLAYALPNMRRNVEKTLGSWKVNLERGDATPTPSDPSPSPPRVLVTELDWMEPEKSEVFGSQGGSEFCDVMEGSEAVIAIESFDEAKPSCTLSVEGKGTQTQTASPIPPSFQFDLVLASDVVWLSSLVEPLTGLLGKLFGGSNLKTTRGAHVVMSHQTRSAQTEMLFLNAMRERGFAMKEMELPPSASRSQNMHVWMFMKN</sequence>
<dbReference type="PANTHER" id="PTHR14614">
    <property type="entry name" value="HEPATOCELLULAR CARCINOMA-ASSOCIATED ANTIGEN"/>
    <property type="match status" value="1"/>
</dbReference>
<dbReference type="AlphaFoldDB" id="A0A0G4GHW1"/>
<feature type="compositionally biased region" description="Low complexity" evidence="1">
    <location>
        <begin position="11"/>
        <end position="21"/>
    </location>
</feature>
<feature type="region of interest" description="Disordered" evidence="1">
    <location>
        <begin position="1"/>
        <end position="21"/>
    </location>
</feature>
<organism evidence="2">
    <name type="scientific">Chromera velia CCMP2878</name>
    <dbReference type="NCBI Taxonomy" id="1169474"/>
    <lineage>
        <taxon>Eukaryota</taxon>
        <taxon>Sar</taxon>
        <taxon>Alveolata</taxon>
        <taxon>Colpodellida</taxon>
        <taxon>Chromeraceae</taxon>
        <taxon>Chromera</taxon>
    </lineage>
</organism>